<evidence type="ECO:0000256" key="4">
    <source>
        <dbReference type="ARBA" id="ARBA00022475"/>
    </source>
</evidence>
<keyword evidence="3" id="KW-0813">Transport</keyword>
<keyword evidence="12" id="KW-1185">Reference proteome</keyword>
<keyword evidence="6" id="KW-0547">Nucleotide-binding</keyword>
<evidence type="ECO:0000256" key="6">
    <source>
        <dbReference type="ARBA" id="ARBA00022741"/>
    </source>
</evidence>
<keyword evidence="8" id="KW-1278">Translocase</keyword>
<dbReference type="InterPro" id="IPR050388">
    <property type="entry name" value="ABC_Ni/Peptide_Import"/>
</dbReference>
<evidence type="ECO:0000256" key="9">
    <source>
        <dbReference type="ARBA" id="ARBA00023136"/>
    </source>
</evidence>
<proteinExistence type="inferred from homology"/>
<evidence type="ECO:0000313" key="11">
    <source>
        <dbReference type="EMBL" id="MBM7618541.1"/>
    </source>
</evidence>
<dbReference type="GO" id="GO:0005524">
    <property type="term" value="F:ATP binding"/>
    <property type="evidence" value="ECO:0007669"/>
    <property type="project" value="UniProtKB-KW"/>
</dbReference>
<comment type="similarity">
    <text evidence="2">Belongs to the ABC transporter superfamily.</text>
</comment>
<protein>
    <submittedName>
        <fullName evidence="11">Peptide/nickel transport system ATP-binding protein</fullName>
    </submittedName>
</protein>
<evidence type="ECO:0000256" key="1">
    <source>
        <dbReference type="ARBA" id="ARBA00004202"/>
    </source>
</evidence>
<dbReference type="CDD" id="cd03257">
    <property type="entry name" value="ABC_NikE_OppD_transporters"/>
    <property type="match status" value="1"/>
</dbReference>
<keyword evidence="9" id="KW-0472">Membrane</keyword>
<evidence type="ECO:0000256" key="8">
    <source>
        <dbReference type="ARBA" id="ARBA00022967"/>
    </source>
</evidence>
<dbReference type="EMBL" id="JAFBED010000001">
    <property type="protein sequence ID" value="MBM7618541.1"/>
    <property type="molecule type" value="Genomic_DNA"/>
</dbReference>
<dbReference type="PROSITE" id="PS00211">
    <property type="entry name" value="ABC_TRANSPORTER_1"/>
    <property type="match status" value="1"/>
</dbReference>
<reference evidence="11 12" key="1">
    <citation type="submission" date="2021-01" db="EMBL/GenBank/DDBJ databases">
        <title>Genomic Encyclopedia of Type Strains, Phase IV (KMG-IV): sequencing the most valuable type-strain genomes for metagenomic binning, comparative biology and taxonomic classification.</title>
        <authorList>
            <person name="Goeker M."/>
        </authorList>
    </citation>
    <scope>NUCLEOTIDE SEQUENCE [LARGE SCALE GENOMIC DNA]</scope>
    <source>
        <strain evidence="11 12">DSM 25879</strain>
    </source>
</reference>
<dbReference type="NCBIfam" id="TIGR01727">
    <property type="entry name" value="oligo_HPY"/>
    <property type="match status" value="1"/>
</dbReference>
<dbReference type="SMART" id="SM00382">
    <property type="entry name" value="AAA"/>
    <property type="match status" value="1"/>
</dbReference>
<keyword evidence="7 11" id="KW-0067">ATP-binding</keyword>
<dbReference type="SUPFAM" id="SSF52540">
    <property type="entry name" value="P-loop containing nucleoside triphosphate hydrolases"/>
    <property type="match status" value="1"/>
</dbReference>
<dbReference type="InterPro" id="IPR013563">
    <property type="entry name" value="Oligopep_ABC_C"/>
</dbReference>
<evidence type="ECO:0000259" key="10">
    <source>
        <dbReference type="PROSITE" id="PS50893"/>
    </source>
</evidence>
<dbReference type="PROSITE" id="PS50893">
    <property type="entry name" value="ABC_TRANSPORTER_2"/>
    <property type="match status" value="1"/>
</dbReference>
<comment type="subcellular location">
    <subcellularLocation>
        <location evidence="1">Cell membrane</location>
        <topology evidence="1">Peripheral membrane protein</topology>
    </subcellularLocation>
</comment>
<dbReference type="InterPro" id="IPR027417">
    <property type="entry name" value="P-loop_NTPase"/>
</dbReference>
<keyword evidence="5" id="KW-0997">Cell inner membrane</keyword>
<keyword evidence="4" id="KW-1003">Cell membrane</keyword>
<dbReference type="Proteomes" id="UP000737402">
    <property type="component" value="Unassembled WGS sequence"/>
</dbReference>
<evidence type="ECO:0000256" key="3">
    <source>
        <dbReference type="ARBA" id="ARBA00022448"/>
    </source>
</evidence>
<dbReference type="Gene3D" id="3.40.50.300">
    <property type="entry name" value="P-loop containing nucleotide triphosphate hydrolases"/>
    <property type="match status" value="1"/>
</dbReference>
<dbReference type="InterPro" id="IPR003439">
    <property type="entry name" value="ABC_transporter-like_ATP-bd"/>
</dbReference>
<evidence type="ECO:0000256" key="2">
    <source>
        <dbReference type="ARBA" id="ARBA00005417"/>
    </source>
</evidence>
<sequence>MEMVKPVGGPILEVKNLTISAPSLKKELIKSMDLAIQPGKMLGLIGESGSGKSLTAAAILGLLPPTLQVTGGKITFMDLEITALPENKARALRGRDIAYLSQNYQGFFTPFIKIGEQLVEVIQSHGRMKKSEAKEKSLYWLDKVSLPAQRVYDSYPYQLSGGMLQRASIASAIMFRPKLIIADEPSTALDVLTGERILDLLVELQQELNCSVLLISHDLNHIINRTEEMAVMYGGQIVEQGSTAEVHRNPVHPYTQMLLQSRLKLSRNIPDRLPAMEGEAAWVEKSGCPFAPRCKWASAQCHEIPPMSKINGSHLVACHAVSAERMKAYARS</sequence>
<evidence type="ECO:0000256" key="5">
    <source>
        <dbReference type="ARBA" id="ARBA00022519"/>
    </source>
</evidence>
<dbReference type="InterPro" id="IPR017871">
    <property type="entry name" value="ABC_transporter-like_CS"/>
</dbReference>
<name>A0ABS2NV49_9BACI</name>
<comment type="caution">
    <text evidence="11">The sequence shown here is derived from an EMBL/GenBank/DDBJ whole genome shotgun (WGS) entry which is preliminary data.</text>
</comment>
<dbReference type="Pfam" id="PF00005">
    <property type="entry name" value="ABC_tran"/>
    <property type="match status" value="1"/>
</dbReference>
<dbReference type="PANTHER" id="PTHR43297">
    <property type="entry name" value="OLIGOPEPTIDE TRANSPORT ATP-BINDING PROTEIN APPD"/>
    <property type="match status" value="1"/>
</dbReference>
<feature type="domain" description="ABC transporter" evidence="10">
    <location>
        <begin position="12"/>
        <end position="259"/>
    </location>
</feature>
<evidence type="ECO:0000256" key="7">
    <source>
        <dbReference type="ARBA" id="ARBA00022840"/>
    </source>
</evidence>
<organism evidence="11 12">
    <name type="scientific">Sutcliffiella tianshenii</name>
    <dbReference type="NCBI Taxonomy" id="1463404"/>
    <lineage>
        <taxon>Bacteria</taxon>
        <taxon>Bacillati</taxon>
        <taxon>Bacillota</taxon>
        <taxon>Bacilli</taxon>
        <taxon>Bacillales</taxon>
        <taxon>Bacillaceae</taxon>
        <taxon>Sutcliffiella</taxon>
    </lineage>
</organism>
<gene>
    <name evidence="11" type="ORF">JOC95_000383</name>
</gene>
<accession>A0ABS2NV49</accession>
<dbReference type="PANTHER" id="PTHR43297:SF14">
    <property type="entry name" value="ATPASE AAA-TYPE CORE DOMAIN-CONTAINING PROTEIN"/>
    <property type="match status" value="1"/>
</dbReference>
<dbReference type="Pfam" id="PF08352">
    <property type="entry name" value="oligo_HPY"/>
    <property type="match status" value="1"/>
</dbReference>
<evidence type="ECO:0000313" key="12">
    <source>
        <dbReference type="Proteomes" id="UP000737402"/>
    </source>
</evidence>
<dbReference type="InterPro" id="IPR003593">
    <property type="entry name" value="AAA+_ATPase"/>
</dbReference>